<feature type="region of interest" description="Disordered" evidence="1">
    <location>
        <begin position="26"/>
        <end position="55"/>
    </location>
</feature>
<name>A0ABT4QHA4_9BACL</name>
<dbReference type="PANTHER" id="PTHR43649:SF12">
    <property type="entry name" value="DIACETYLCHITOBIOSE BINDING PROTEIN DASA"/>
    <property type="match status" value="1"/>
</dbReference>
<gene>
    <name evidence="3" type="ORF">O9H85_28465</name>
</gene>
<organism evidence="3 4">
    <name type="scientific">Paenibacillus gyeongsangnamensis</name>
    <dbReference type="NCBI Taxonomy" id="3388067"/>
    <lineage>
        <taxon>Bacteria</taxon>
        <taxon>Bacillati</taxon>
        <taxon>Bacillota</taxon>
        <taxon>Bacilli</taxon>
        <taxon>Bacillales</taxon>
        <taxon>Paenibacillaceae</taxon>
        <taxon>Paenibacillus</taxon>
    </lineage>
</organism>
<reference evidence="3 4" key="1">
    <citation type="submission" date="2022-12" db="EMBL/GenBank/DDBJ databases">
        <title>Draft genome sequence of Paenibacillus sp. dW9.</title>
        <authorList>
            <person name="Choi E.-W."/>
            <person name="Kim D.-U."/>
        </authorList>
    </citation>
    <scope>NUCLEOTIDE SEQUENCE [LARGE SCALE GENOMIC DNA]</scope>
    <source>
        <strain evidence="4">dW9</strain>
    </source>
</reference>
<sequence length="465" mass="49886">MKHRFKALLGAGLLISGLLSACGNSQNAATKPADATGANATTAQSGGSAANGTNKAAPKQLTMSMAWSSAELTKAMTGILNEYNKTHPDVVWTLAPGMQEDKLLAQIAAGNPPSVSMLNTTNYVPTFAAKGAILSLEPYIQKSGLDLNQFTPASLYSNSILGHQYALPYFEDTYGLYYNKTLFAKAGIDHPPATLEELVADAKKLTIEGPDGQYTQLGFLPAFTKENEGYLWGGRFATKDGVVTANDPNVVKGVSWLVDYWKQFNPDKIARFQSSNQNAASGVNPFTTGKVGMIVSGEWFMPSIQQQAPNLDFDVAPIPHPADAPQFGNMGSVGGNPMVIPKGAAEPDQAWELIKWLSTEGEKLGVKPEYFSAIMAVPALKELVNDSKLAPNPQMAFFWKYSGGDNIIPFPPIPESATYAKQLSTNIQLAETGKMTVQQALDDVQKQIAPLVDSELKTWKASAGK</sequence>
<feature type="signal peptide" evidence="2">
    <location>
        <begin position="1"/>
        <end position="21"/>
    </location>
</feature>
<evidence type="ECO:0000256" key="2">
    <source>
        <dbReference type="SAM" id="SignalP"/>
    </source>
</evidence>
<dbReference type="PANTHER" id="PTHR43649">
    <property type="entry name" value="ARABINOSE-BINDING PROTEIN-RELATED"/>
    <property type="match status" value="1"/>
</dbReference>
<dbReference type="EMBL" id="JAQAGZ010000022">
    <property type="protein sequence ID" value="MCZ8516258.1"/>
    <property type="molecule type" value="Genomic_DNA"/>
</dbReference>
<feature type="chain" id="PRO_5047412243" evidence="2">
    <location>
        <begin position="22"/>
        <end position="465"/>
    </location>
</feature>
<dbReference type="Gene3D" id="3.40.190.10">
    <property type="entry name" value="Periplasmic binding protein-like II"/>
    <property type="match status" value="2"/>
</dbReference>
<dbReference type="SUPFAM" id="SSF53850">
    <property type="entry name" value="Periplasmic binding protein-like II"/>
    <property type="match status" value="1"/>
</dbReference>
<accession>A0ABT4QHA4</accession>
<feature type="compositionally biased region" description="Polar residues" evidence="1">
    <location>
        <begin position="38"/>
        <end position="54"/>
    </location>
</feature>
<keyword evidence="2" id="KW-0732">Signal</keyword>
<dbReference type="InterPro" id="IPR050490">
    <property type="entry name" value="Bact_solute-bd_prot1"/>
</dbReference>
<evidence type="ECO:0000256" key="1">
    <source>
        <dbReference type="SAM" id="MobiDB-lite"/>
    </source>
</evidence>
<evidence type="ECO:0000313" key="3">
    <source>
        <dbReference type="EMBL" id="MCZ8516258.1"/>
    </source>
</evidence>
<dbReference type="Pfam" id="PF01547">
    <property type="entry name" value="SBP_bac_1"/>
    <property type="match status" value="1"/>
</dbReference>
<evidence type="ECO:0000313" key="4">
    <source>
        <dbReference type="Proteomes" id="UP001527882"/>
    </source>
</evidence>
<dbReference type="InterPro" id="IPR006059">
    <property type="entry name" value="SBP"/>
</dbReference>
<dbReference type="PROSITE" id="PS51257">
    <property type="entry name" value="PROKAR_LIPOPROTEIN"/>
    <property type="match status" value="1"/>
</dbReference>
<proteinExistence type="predicted"/>
<protein>
    <submittedName>
        <fullName evidence="3">ABC transporter substrate-binding protein</fullName>
    </submittedName>
</protein>
<comment type="caution">
    <text evidence="3">The sequence shown here is derived from an EMBL/GenBank/DDBJ whole genome shotgun (WGS) entry which is preliminary data.</text>
</comment>
<dbReference type="Proteomes" id="UP001527882">
    <property type="component" value="Unassembled WGS sequence"/>
</dbReference>
<dbReference type="CDD" id="cd14748">
    <property type="entry name" value="PBP2_UgpB"/>
    <property type="match status" value="1"/>
</dbReference>
<dbReference type="RefSeq" id="WP_269884789.1">
    <property type="nucleotide sequence ID" value="NZ_JAQAGZ010000022.1"/>
</dbReference>
<keyword evidence="4" id="KW-1185">Reference proteome</keyword>